<accession>A0A1M7GWS1</accession>
<dbReference type="RefSeq" id="WP_278277262.1">
    <property type="nucleotide sequence ID" value="NZ_FRCP01000007.1"/>
</dbReference>
<evidence type="ECO:0000313" key="3">
    <source>
        <dbReference type="Proteomes" id="UP000184038"/>
    </source>
</evidence>
<dbReference type="STRING" id="1120996.SAMN02746066_01159"/>
<protein>
    <submittedName>
        <fullName evidence="2">Uncharacterized protein</fullName>
    </submittedName>
</protein>
<reference evidence="2 3" key="1">
    <citation type="submission" date="2016-11" db="EMBL/GenBank/DDBJ databases">
        <authorList>
            <person name="Jaros S."/>
            <person name="Januszkiewicz K."/>
            <person name="Wedrychowicz H."/>
        </authorList>
    </citation>
    <scope>NUCLEOTIDE SEQUENCE [LARGE SCALE GENOMIC DNA]</scope>
    <source>
        <strain evidence="2 3">DSM 15930</strain>
    </source>
</reference>
<dbReference type="EMBL" id="FRCP01000007">
    <property type="protein sequence ID" value="SHM20556.1"/>
    <property type="molecule type" value="Genomic_DNA"/>
</dbReference>
<evidence type="ECO:0000256" key="1">
    <source>
        <dbReference type="SAM" id="Phobius"/>
    </source>
</evidence>
<dbReference type="AlphaFoldDB" id="A0A1M7GWS1"/>
<evidence type="ECO:0000313" key="2">
    <source>
        <dbReference type="EMBL" id="SHM20556.1"/>
    </source>
</evidence>
<organism evidence="2 3">
    <name type="scientific">Anaerosporobacter mobilis DSM 15930</name>
    <dbReference type="NCBI Taxonomy" id="1120996"/>
    <lineage>
        <taxon>Bacteria</taxon>
        <taxon>Bacillati</taxon>
        <taxon>Bacillota</taxon>
        <taxon>Clostridia</taxon>
        <taxon>Lachnospirales</taxon>
        <taxon>Lachnospiraceae</taxon>
        <taxon>Anaerosporobacter</taxon>
    </lineage>
</organism>
<proteinExistence type="predicted"/>
<gene>
    <name evidence="2" type="ORF">SAMN02746066_01159</name>
</gene>
<keyword evidence="1" id="KW-0812">Transmembrane</keyword>
<keyword evidence="1" id="KW-1133">Transmembrane helix</keyword>
<sequence length="40" mass="4245">MVFLGHLLTAIVEFIVIAGVAVGGIFLGKFLSEKKRGKAN</sequence>
<feature type="transmembrane region" description="Helical" evidence="1">
    <location>
        <begin position="6"/>
        <end position="28"/>
    </location>
</feature>
<dbReference type="Proteomes" id="UP000184038">
    <property type="component" value="Unassembled WGS sequence"/>
</dbReference>
<keyword evidence="1" id="KW-0472">Membrane</keyword>
<keyword evidence="3" id="KW-1185">Reference proteome</keyword>
<name>A0A1M7GWS1_9FIRM</name>